<comment type="caution">
    <text evidence="2">The sequence shown here is derived from an EMBL/GenBank/DDBJ whole genome shotgun (WGS) entry which is preliminary data.</text>
</comment>
<proteinExistence type="predicted"/>
<dbReference type="Proteomes" id="UP000530424">
    <property type="component" value="Unassembled WGS sequence"/>
</dbReference>
<dbReference type="InterPro" id="IPR036514">
    <property type="entry name" value="SGNH_hydro_sf"/>
</dbReference>
<dbReference type="AlphaFoldDB" id="A0A853C563"/>
<organism evidence="2 3">
    <name type="scientific">Nocardioides thalensis</name>
    <dbReference type="NCBI Taxonomy" id="1914755"/>
    <lineage>
        <taxon>Bacteria</taxon>
        <taxon>Bacillati</taxon>
        <taxon>Actinomycetota</taxon>
        <taxon>Actinomycetes</taxon>
        <taxon>Propionibacteriales</taxon>
        <taxon>Nocardioidaceae</taxon>
        <taxon>Nocardioides</taxon>
    </lineage>
</organism>
<dbReference type="EMBL" id="JACCFP010000001">
    <property type="protein sequence ID" value="NYJ02409.1"/>
    <property type="molecule type" value="Genomic_DNA"/>
</dbReference>
<evidence type="ECO:0000259" key="1">
    <source>
        <dbReference type="Pfam" id="PF13472"/>
    </source>
</evidence>
<sequence length="149" mass="15827">MTFSPEWVICALGGNDVARVGPGVPKTQVSLAESIANLRELRRVAGALTSASWVWMTPGPVHPERVREFPGFRFGQTSWDNADIVALADAMAETFDDPVVDLVSAFGVPAHESLQGPDGVHPSLAGQCAIVMALLHTLAGPTAPEQRRS</sequence>
<evidence type="ECO:0000313" key="2">
    <source>
        <dbReference type="EMBL" id="NYJ02409.1"/>
    </source>
</evidence>
<dbReference type="Gene3D" id="3.40.50.1110">
    <property type="entry name" value="SGNH hydrolase"/>
    <property type="match status" value="1"/>
</dbReference>
<dbReference type="InterPro" id="IPR013830">
    <property type="entry name" value="SGNH_hydro"/>
</dbReference>
<gene>
    <name evidence="2" type="ORF">HNR19_003107</name>
</gene>
<keyword evidence="3" id="KW-1185">Reference proteome</keyword>
<dbReference type="SUPFAM" id="SSF52266">
    <property type="entry name" value="SGNH hydrolase"/>
    <property type="match status" value="1"/>
</dbReference>
<dbReference type="Pfam" id="PF13472">
    <property type="entry name" value="Lipase_GDSL_2"/>
    <property type="match status" value="1"/>
</dbReference>
<feature type="domain" description="SGNH hydrolase-type esterase" evidence="1">
    <location>
        <begin position="3"/>
        <end position="127"/>
    </location>
</feature>
<accession>A0A853C563</accession>
<protein>
    <submittedName>
        <fullName evidence="2">Lysophospholipase L1-like esterase</fullName>
    </submittedName>
</protein>
<evidence type="ECO:0000313" key="3">
    <source>
        <dbReference type="Proteomes" id="UP000530424"/>
    </source>
</evidence>
<name>A0A853C563_9ACTN</name>
<reference evidence="2 3" key="1">
    <citation type="submission" date="2020-07" db="EMBL/GenBank/DDBJ databases">
        <title>Sequencing the genomes of 1000 actinobacteria strains.</title>
        <authorList>
            <person name="Klenk H.-P."/>
        </authorList>
    </citation>
    <scope>NUCLEOTIDE SEQUENCE [LARGE SCALE GENOMIC DNA]</scope>
    <source>
        <strain evidence="2 3">DSM 103833</strain>
    </source>
</reference>
<dbReference type="RefSeq" id="WP_218910280.1">
    <property type="nucleotide sequence ID" value="NZ_JACCFP010000001.1"/>
</dbReference>